<dbReference type="Proteomes" id="UP000186720">
    <property type="component" value="Unassembled WGS sequence"/>
</dbReference>
<protein>
    <recommendedName>
        <fullName evidence="4">Peptidase S74 domain-containing protein</fullName>
    </recommendedName>
</protein>
<evidence type="ECO:0000256" key="1">
    <source>
        <dbReference type="SAM" id="Coils"/>
    </source>
</evidence>
<gene>
    <name evidence="2" type="ORF">RG47T_2746</name>
</gene>
<dbReference type="STRING" id="1302689.RG47T_2746"/>
<comment type="caution">
    <text evidence="2">The sequence shown here is derived from an EMBL/GenBank/DDBJ whole genome shotgun (WGS) entry which is preliminary data.</text>
</comment>
<sequence>MFDKWIVNGTTWNYGDDLVIDGAGNVGIGTINPNGYKLAVKGLMHTQSIQVDMNGWSDYVFDKEYDLATLKDLKSYIDKNNHLPEIPSADEVARDGINLGEMNAKLLRKIEELTLYLIEEHQNNQELKSTVANLKNEVTLVKRKLRNK</sequence>
<name>A0A1Q5ZZX5_9SPHI</name>
<dbReference type="EMBL" id="MPPL01000001">
    <property type="protein sequence ID" value="OKS87287.1"/>
    <property type="molecule type" value="Genomic_DNA"/>
</dbReference>
<accession>A0A1Q5ZZX5</accession>
<dbReference type="AlphaFoldDB" id="A0A1Q5ZZX5"/>
<reference evidence="2 3" key="1">
    <citation type="submission" date="2016-11" db="EMBL/GenBank/DDBJ databases">
        <title>Whole Genome Sequencing of Mucilaginibacter polytrichastri RG4-7(T) isolated from the moss sample.</title>
        <authorList>
            <person name="Li Y."/>
        </authorList>
    </citation>
    <scope>NUCLEOTIDE SEQUENCE [LARGE SCALE GENOMIC DNA]</scope>
    <source>
        <strain evidence="2 3">RG4-7</strain>
    </source>
</reference>
<organism evidence="2 3">
    <name type="scientific">Mucilaginibacter polytrichastri</name>
    <dbReference type="NCBI Taxonomy" id="1302689"/>
    <lineage>
        <taxon>Bacteria</taxon>
        <taxon>Pseudomonadati</taxon>
        <taxon>Bacteroidota</taxon>
        <taxon>Sphingobacteriia</taxon>
        <taxon>Sphingobacteriales</taxon>
        <taxon>Sphingobacteriaceae</taxon>
        <taxon>Mucilaginibacter</taxon>
    </lineage>
</organism>
<keyword evidence="1" id="KW-0175">Coiled coil</keyword>
<evidence type="ECO:0000313" key="3">
    <source>
        <dbReference type="Proteomes" id="UP000186720"/>
    </source>
</evidence>
<proteinExistence type="predicted"/>
<evidence type="ECO:0000313" key="2">
    <source>
        <dbReference type="EMBL" id="OKS87287.1"/>
    </source>
</evidence>
<feature type="coiled-coil region" evidence="1">
    <location>
        <begin position="117"/>
        <end position="144"/>
    </location>
</feature>
<evidence type="ECO:0008006" key="4">
    <source>
        <dbReference type="Google" id="ProtNLM"/>
    </source>
</evidence>
<keyword evidence="3" id="KW-1185">Reference proteome</keyword>